<dbReference type="Pfam" id="PF12392">
    <property type="entry name" value="DUF3656"/>
    <property type="match status" value="1"/>
</dbReference>
<name>A0ABS7DIN6_9GAMM</name>
<dbReference type="InterPro" id="IPR001539">
    <property type="entry name" value="Peptidase_U32"/>
</dbReference>
<dbReference type="EMBL" id="JAGFNY010000049">
    <property type="protein sequence ID" value="MBW7571073.1"/>
    <property type="molecule type" value="Genomic_DNA"/>
</dbReference>
<dbReference type="PANTHER" id="PTHR30217">
    <property type="entry name" value="PEPTIDASE U32 FAMILY"/>
    <property type="match status" value="1"/>
</dbReference>
<proteinExistence type="predicted"/>
<dbReference type="PANTHER" id="PTHR30217:SF10">
    <property type="entry name" value="23S RRNA 5-HYDROXYCYTIDINE C2501 SYNTHASE"/>
    <property type="match status" value="1"/>
</dbReference>
<sequence>MRTIELLAPAKNLTCAIAAINAGADAVYIGGPSYGARVNAANSLEDIKAVCDYAHLFGAKVHVTINTILTDKELETARELTFKLYEIGVDALIIQDLGLINGELPPLEIHASTQQDNSTVEKVCFLEKAGFSQVVLARELSINQIKEIHSKTNVKLEAFVHGALCVGVSGRCYLSYALTKRSANRGECSQLCRVPQTLTDSLGNVLAKDKYLLSMKDLNQSKNLEEMIDAGISSFKIEGRLKDENYVKNVTAFYRKKLDKILEKRADLKRSSFGESILLFTPDVNKSFNRGFTEYNTHEKKDNYANFDAPGFVGVEIGKLVSQKGNDLTFALKKKVSLNNGDSINYYNAQGNLEGFRISKVKNQNTAEIFQDIEKIQSGTLFYRNKDAEFERDLLDPKSAIRKLKLYLEYSETEDGIKLSGTDECGITQSVEAHLENAQMANDVDKLKNNIEAKLGRLGDSIYSLENLSINLSYSHFVPQSVLNNLRRELIDSLNSQKQNIKKKTEHDFSKAPELPEKEKDLGFKANIYNQKAKDFYLSHGSLCAADAYEKTNPGPNECVLISKHCLRYCFNMCPKRHHVKAQDLFLQIGAEKFRLEFDCKNCFMKLIGPVKH</sequence>
<organism evidence="2 3">
    <name type="scientific">Succinivibrio faecicola</name>
    <dbReference type="NCBI Taxonomy" id="2820300"/>
    <lineage>
        <taxon>Bacteria</taxon>
        <taxon>Pseudomonadati</taxon>
        <taxon>Pseudomonadota</taxon>
        <taxon>Gammaproteobacteria</taxon>
        <taxon>Aeromonadales</taxon>
        <taxon>Succinivibrionaceae</taxon>
        <taxon>Succinivibrio</taxon>
    </lineage>
</organism>
<evidence type="ECO:0000313" key="2">
    <source>
        <dbReference type="EMBL" id="MBW7571073.1"/>
    </source>
</evidence>
<comment type="caution">
    <text evidence="2">The sequence shown here is derived from an EMBL/GenBank/DDBJ whole genome shotgun (WGS) entry which is preliminary data.</text>
</comment>
<reference evidence="2 3" key="1">
    <citation type="submission" date="2021-03" db="EMBL/GenBank/DDBJ databases">
        <title>Succinivibrio sp. nov. isolated from feces of cow.</title>
        <authorList>
            <person name="Choi J.-Y."/>
        </authorList>
    </citation>
    <scope>NUCLEOTIDE SEQUENCE [LARGE SCALE GENOMIC DNA]</scope>
    <source>
        <strain evidence="2 3">AGMB01872</strain>
    </source>
</reference>
<protein>
    <submittedName>
        <fullName evidence="2">U32 family peptidase</fullName>
    </submittedName>
</protein>
<dbReference type="Proteomes" id="UP000731465">
    <property type="component" value="Unassembled WGS sequence"/>
</dbReference>
<dbReference type="InterPro" id="IPR020988">
    <property type="entry name" value="Pept_U32_collagenase"/>
</dbReference>
<dbReference type="Pfam" id="PF01136">
    <property type="entry name" value="Peptidase_U32"/>
    <property type="match status" value="1"/>
</dbReference>
<dbReference type="InterPro" id="IPR051454">
    <property type="entry name" value="RNA/ubiquinone_mod_enzymes"/>
</dbReference>
<accession>A0ABS7DIN6</accession>
<dbReference type="RefSeq" id="WP_219938296.1">
    <property type="nucleotide sequence ID" value="NZ_JAGFNY010000049.1"/>
</dbReference>
<dbReference type="PROSITE" id="PS01276">
    <property type="entry name" value="PEPTIDASE_U32"/>
    <property type="match status" value="1"/>
</dbReference>
<feature type="domain" description="Peptidase U32 collagenase" evidence="1">
    <location>
        <begin position="383"/>
        <end position="497"/>
    </location>
</feature>
<evidence type="ECO:0000313" key="3">
    <source>
        <dbReference type="Proteomes" id="UP000731465"/>
    </source>
</evidence>
<gene>
    <name evidence="2" type="ORF">J5V48_09225</name>
</gene>
<evidence type="ECO:0000259" key="1">
    <source>
        <dbReference type="Pfam" id="PF12392"/>
    </source>
</evidence>
<keyword evidence="3" id="KW-1185">Reference proteome</keyword>